<feature type="compositionally biased region" description="Polar residues" evidence="1">
    <location>
        <begin position="80"/>
        <end position="100"/>
    </location>
</feature>
<evidence type="ECO:0000313" key="4">
    <source>
        <dbReference type="Proteomes" id="UP001224775"/>
    </source>
</evidence>
<dbReference type="InterPro" id="IPR000863">
    <property type="entry name" value="Sulfotransferase_dom"/>
</dbReference>
<dbReference type="SUPFAM" id="SSF52540">
    <property type="entry name" value="P-loop containing nucleoside triphosphate hydrolases"/>
    <property type="match status" value="1"/>
</dbReference>
<evidence type="ECO:0000259" key="2">
    <source>
        <dbReference type="Pfam" id="PF00685"/>
    </source>
</evidence>
<dbReference type="AlphaFoldDB" id="A0AAD9D661"/>
<keyword evidence="4" id="KW-1185">Reference proteome</keyword>
<accession>A0AAD9D661</accession>
<evidence type="ECO:0000256" key="1">
    <source>
        <dbReference type="SAM" id="MobiDB-lite"/>
    </source>
</evidence>
<comment type="caution">
    <text evidence="3">The sequence shown here is derived from an EMBL/GenBank/DDBJ whole genome shotgun (WGS) entry which is preliminary data.</text>
</comment>
<proteinExistence type="predicted"/>
<dbReference type="Proteomes" id="UP001224775">
    <property type="component" value="Unassembled WGS sequence"/>
</dbReference>
<dbReference type="GO" id="GO:0008146">
    <property type="term" value="F:sulfotransferase activity"/>
    <property type="evidence" value="ECO:0007669"/>
    <property type="project" value="InterPro"/>
</dbReference>
<organism evidence="3 4">
    <name type="scientific">Skeletonema marinoi</name>
    <dbReference type="NCBI Taxonomy" id="267567"/>
    <lineage>
        <taxon>Eukaryota</taxon>
        <taxon>Sar</taxon>
        <taxon>Stramenopiles</taxon>
        <taxon>Ochrophyta</taxon>
        <taxon>Bacillariophyta</taxon>
        <taxon>Coscinodiscophyceae</taxon>
        <taxon>Thalassiosirophycidae</taxon>
        <taxon>Thalassiosirales</taxon>
        <taxon>Skeletonemataceae</taxon>
        <taxon>Skeletonema</taxon>
        <taxon>Skeletonema marinoi-dohrnii complex</taxon>
    </lineage>
</organism>
<dbReference type="Pfam" id="PF00685">
    <property type="entry name" value="Sulfotransfer_1"/>
    <property type="match status" value="1"/>
</dbReference>
<protein>
    <recommendedName>
        <fullName evidence="2">Sulfotransferase domain-containing protein</fullName>
    </recommendedName>
</protein>
<dbReference type="InterPro" id="IPR027417">
    <property type="entry name" value="P-loop_NTPase"/>
</dbReference>
<feature type="region of interest" description="Disordered" evidence="1">
    <location>
        <begin position="72"/>
        <end position="102"/>
    </location>
</feature>
<reference evidence="3" key="1">
    <citation type="submission" date="2023-06" db="EMBL/GenBank/DDBJ databases">
        <title>Survivors Of The Sea: Transcriptome response of Skeletonema marinoi to long-term dormancy.</title>
        <authorList>
            <person name="Pinder M.I.M."/>
            <person name="Kourtchenko O."/>
            <person name="Robertson E.K."/>
            <person name="Larsson T."/>
            <person name="Maumus F."/>
            <person name="Osuna-Cruz C.M."/>
            <person name="Vancaester E."/>
            <person name="Stenow R."/>
            <person name="Vandepoele K."/>
            <person name="Ploug H."/>
            <person name="Bruchert V."/>
            <person name="Godhe A."/>
            <person name="Topel M."/>
        </authorList>
    </citation>
    <scope>NUCLEOTIDE SEQUENCE</scope>
    <source>
        <strain evidence="3">R05AC</strain>
    </source>
</reference>
<dbReference type="EMBL" id="JATAAI010000033">
    <property type="protein sequence ID" value="KAK1735566.1"/>
    <property type="molecule type" value="Genomic_DNA"/>
</dbReference>
<name>A0AAD9D661_9STRA</name>
<gene>
    <name evidence="3" type="ORF">QTG54_013729</name>
</gene>
<evidence type="ECO:0000313" key="3">
    <source>
        <dbReference type="EMBL" id="KAK1735566.1"/>
    </source>
</evidence>
<dbReference type="Gene3D" id="3.40.50.300">
    <property type="entry name" value="P-loop containing nucleotide triphosphate hydrolases"/>
    <property type="match status" value="1"/>
</dbReference>
<feature type="domain" description="Sulfotransferase" evidence="2">
    <location>
        <begin position="114"/>
        <end position="251"/>
    </location>
</feature>
<sequence length="484" mass="54569">MHYSAKRPVVVIALLLVLTAITVYVNVINRGHLDEEKETSTIMLRLPNAENVHGNGHQHHINHRRRRLNNLLPSDPASVYTKSTNANANTQKSSNGNTDNAAAAHASSSYNFAVLIISYHKTGHDLQEDLVKLLIDEFPTPIGPNITAKGVKSLVRRRMHTPVHLCSRLYLQPGTVAVQHAPDLFCNAEKLAKILLEEGDHRKNKDSNSNNIQSSKDLGVKIVHLVRNPFSMAVSNYHYHAKKPIPRPEMWITRQNPCQVTYPNGELFADYVLPSLSKRSYEALNINYDSRLILRSEFEAIANDCESLYQTRKGLETANQFEHLMNLDAPDGLRLATAELTIQGDDNGGDMLRMSNNILKLKQAEKIVQNSWMGGRNKEFQVYTLSLDDFISEPKNSALEFLNFVFDHNEADVSMEQKESAAMKYSQTYLNKKEGSRHITDGKASDKEQLAEYLRHDAVFGPPMKKIEMLVETALAESRNTVML</sequence>